<dbReference type="GO" id="GO:0005886">
    <property type="term" value="C:plasma membrane"/>
    <property type="evidence" value="ECO:0007669"/>
    <property type="project" value="TreeGrafter"/>
</dbReference>
<gene>
    <name evidence="10" type="ORF">G4V39_08650</name>
</gene>
<evidence type="ECO:0000259" key="9">
    <source>
        <dbReference type="Pfam" id="PF16916"/>
    </source>
</evidence>
<dbReference type="InterPro" id="IPR058533">
    <property type="entry name" value="Cation_efflux_TM"/>
</dbReference>
<keyword evidence="3" id="KW-0813">Transport</keyword>
<evidence type="ECO:0000313" key="11">
    <source>
        <dbReference type="Proteomes" id="UP000502179"/>
    </source>
</evidence>
<accession>A0A6G7PXQ9</accession>
<dbReference type="KEGG" id="tav:G4V39_08650"/>
<dbReference type="InterPro" id="IPR036837">
    <property type="entry name" value="Cation_efflux_CTD_sf"/>
</dbReference>
<dbReference type="Gene3D" id="3.30.70.1350">
    <property type="entry name" value="Cation efflux protein, cytoplasmic domain"/>
    <property type="match status" value="1"/>
</dbReference>
<feature type="domain" description="Cation efflux protein transmembrane" evidence="7">
    <location>
        <begin position="29"/>
        <end position="219"/>
    </location>
</feature>
<reference evidence="10 11" key="1">
    <citation type="submission" date="2020-02" db="EMBL/GenBank/DDBJ databases">
        <title>Genome analysis of Thermosulfuriphilus ammonigenes ST65T, an anaerobic thermophilic chemolithoautotrophic bacterium isolated from a deep-sea hydrothermal vent.</title>
        <authorList>
            <person name="Slobodkina G."/>
            <person name="Allioux M."/>
            <person name="Merkel A."/>
            <person name="Alain K."/>
            <person name="Jebbar M."/>
            <person name="Slobodkin A."/>
        </authorList>
    </citation>
    <scope>NUCLEOTIDE SEQUENCE [LARGE SCALE GENOMIC DNA]</scope>
    <source>
        <strain evidence="10 11">ST65</strain>
    </source>
</reference>
<feature type="domain" description="Cation efflux protein cytoplasmic" evidence="9">
    <location>
        <begin position="224"/>
        <end position="299"/>
    </location>
</feature>
<evidence type="ECO:0000259" key="7">
    <source>
        <dbReference type="Pfam" id="PF01545"/>
    </source>
</evidence>
<organism evidence="10 11">
    <name type="scientific">Thermosulfuriphilus ammonigenes</name>
    <dbReference type="NCBI Taxonomy" id="1936021"/>
    <lineage>
        <taxon>Bacteria</taxon>
        <taxon>Pseudomonadati</taxon>
        <taxon>Thermodesulfobacteriota</taxon>
        <taxon>Thermodesulfobacteria</taxon>
        <taxon>Thermodesulfobacteriales</taxon>
        <taxon>Thermodesulfobacteriaceae</taxon>
        <taxon>Thermosulfuriphilus</taxon>
    </lineage>
</organism>
<dbReference type="PANTHER" id="PTHR43840:SF15">
    <property type="entry name" value="MITOCHONDRIAL METAL TRANSPORTER 1-RELATED"/>
    <property type="match status" value="1"/>
</dbReference>
<keyword evidence="5" id="KW-1133">Transmembrane helix</keyword>
<evidence type="ECO:0000256" key="4">
    <source>
        <dbReference type="ARBA" id="ARBA00022692"/>
    </source>
</evidence>
<name>A0A6G7PXQ9_9BACT</name>
<evidence type="ECO:0000256" key="3">
    <source>
        <dbReference type="ARBA" id="ARBA00022448"/>
    </source>
</evidence>
<evidence type="ECO:0000256" key="6">
    <source>
        <dbReference type="ARBA" id="ARBA00023136"/>
    </source>
</evidence>
<dbReference type="InterPro" id="IPR050291">
    <property type="entry name" value="CDF_Transporter"/>
</dbReference>
<dbReference type="InterPro" id="IPR002524">
    <property type="entry name" value="Cation_efflux"/>
</dbReference>
<dbReference type="Gene3D" id="1.20.1510.10">
    <property type="entry name" value="Cation efflux protein transmembrane domain"/>
    <property type="match status" value="1"/>
</dbReference>
<dbReference type="GO" id="GO:0006882">
    <property type="term" value="P:intracellular zinc ion homeostasis"/>
    <property type="evidence" value="ECO:0007669"/>
    <property type="project" value="TreeGrafter"/>
</dbReference>
<dbReference type="Gene3D" id="3.30.420.130">
    <property type="entry name" value="Dinitrogenase iron-molybdenum cofactor biosynthesis domain"/>
    <property type="match status" value="1"/>
</dbReference>
<dbReference type="Proteomes" id="UP000502179">
    <property type="component" value="Chromosome"/>
</dbReference>
<keyword evidence="11" id="KW-1185">Reference proteome</keyword>
<dbReference type="PANTHER" id="PTHR43840">
    <property type="entry name" value="MITOCHONDRIAL METAL TRANSPORTER 1-RELATED"/>
    <property type="match status" value="1"/>
</dbReference>
<feature type="domain" description="Dinitrogenase iron-molybdenum cofactor biosynthesis" evidence="8">
    <location>
        <begin position="315"/>
        <end position="396"/>
    </location>
</feature>
<comment type="similarity">
    <text evidence="2">Belongs to the cation diffusion facilitator (CDF) transporter (TC 2.A.4) family.</text>
</comment>
<dbReference type="InterPro" id="IPR036105">
    <property type="entry name" value="DiNase_FeMo-co_biosyn_sf"/>
</dbReference>
<dbReference type="AlphaFoldDB" id="A0A6G7PXQ9"/>
<sequence length="413" mass="45651">MSGISASEKVFGSRLEYQAASRIMARLALVSASINLLLALAKYSLGKLTGSLALTADALHSLADVVCSLTIWAGIRLANRRSRYFPYGLYKVENLAALLAAFFIFYAAYEIVKESLKIHTPNRLEHLPLAVVGVVIMAMVTFFFSRYEYRLARATGSPSLEADAKHTFSELLSSGVILLGLLGTLTPFKFTDKLAALFVALLILHLGWGILIDSIKVLLEASVDPKTISEVVSIIRAFPQVVSIKSLIGRRSGRFKLIEAEIVLDCQGLEEAHELVTEIEERIYHHFPDIDRVIIHFEPRPREEIVLAIAVDKEGKEILPHFGCAPAFLVLRIDCRNGGRIKEKRLVVNPHAAKEKQRGIKTAEFLASLGVNRLLVKAPPSPSGWLYALKALGIEPLFRPDFDLSDLKKALPC</sequence>
<dbReference type="InterPro" id="IPR027470">
    <property type="entry name" value="Cation_efflux_CTD"/>
</dbReference>
<dbReference type="EMBL" id="CP048877">
    <property type="protein sequence ID" value="QIJ72336.1"/>
    <property type="molecule type" value="Genomic_DNA"/>
</dbReference>
<dbReference type="InterPro" id="IPR003731">
    <property type="entry name" value="Di-Nase_FeMo-co_biosynth"/>
</dbReference>
<protein>
    <submittedName>
        <fullName evidence="10">Cation diffusion facilitator family transporter</fullName>
    </submittedName>
</protein>
<dbReference type="GO" id="GO:0015086">
    <property type="term" value="F:cadmium ion transmembrane transporter activity"/>
    <property type="evidence" value="ECO:0007669"/>
    <property type="project" value="TreeGrafter"/>
</dbReference>
<evidence type="ECO:0000256" key="5">
    <source>
        <dbReference type="ARBA" id="ARBA00022989"/>
    </source>
</evidence>
<evidence type="ECO:0000259" key="8">
    <source>
        <dbReference type="Pfam" id="PF02579"/>
    </source>
</evidence>
<dbReference type="RefSeq" id="WP_166032554.1">
    <property type="nucleotide sequence ID" value="NZ_CP048877.1"/>
</dbReference>
<dbReference type="Pfam" id="PF02579">
    <property type="entry name" value="Nitro_FeMo-Co"/>
    <property type="match status" value="1"/>
</dbReference>
<keyword evidence="6" id="KW-0472">Membrane</keyword>
<proteinExistence type="inferred from homology"/>
<evidence type="ECO:0000256" key="2">
    <source>
        <dbReference type="ARBA" id="ARBA00008114"/>
    </source>
</evidence>
<evidence type="ECO:0000313" key="10">
    <source>
        <dbReference type="EMBL" id="QIJ72336.1"/>
    </source>
</evidence>
<dbReference type="Pfam" id="PF01545">
    <property type="entry name" value="Cation_efflux"/>
    <property type="match status" value="1"/>
</dbReference>
<dbReference type="NCBIfam" id="TIGR01297">
    <property type="entry name" value="CDF"/>
    <property type="match status" value="1"/>
</dbReference>
<dbReference type="InterPro" id="IPR027469">
    <property type="entry name" value="Cation_efflux_TMD_sf"/>
</dbReference>
<dbReference type="SUPFAM" id="SSF160240">
    <property type="entry name" value="Cation efflux protein cytoplasmic domain-like"/>
    <property type="match status" value="1"/>
</dbReference>
<keyword evidence="4" id="KW-0812">Transmembrane</keyword>
<dbReference type="SUPFAM" id="SSF161111">
    <property type="entry name" value="Cation efflux protein transmembrane domain-like"/>
    <property type="match status" value="1"/>
</dbReference>
<evidence type="ECO:0000256" key="1">
    <source>
        <dbReference type="ARBA" id="ARBA00004141"/>
    </source>
</evidence>
<dbReference type="GO" id="GO:0015341">
    <property type="term" value="F:zinc efflux antiporter activity"/>
    <property type="evidence" value="ECO:0007669"/>
    <property type="project" value="TreeGrafter"/>
</dbReference>
<dbReference type="GO" id="GO:0015093">
    <property type="term" value="F:ferrous iron transmembrane transporter activity"/>
    <property type="evidence" value="ECO:0007669"/>
    <property type="project" value="TreeGrafter"/>
</dbReference>
<dbReference type="Pfam" id="PF16916">
    <property type="entry name" value="ZT_dimer"/>
    <property type="match status" value="1"/>
</dbReference>
<dbReference type="SUPFAM" id="SSF53146">
    <property type="entry name" value="Nitrogenase accessory factor-like"/>
    <property type="match status" value="1"/>
</dbReference>
<comment type="subcellular location">
    <subcellularLocation>
        <location evidence="1">Membrane</location>
        <topology evidence="1">Multi-pass membrane protein</topology>
    </subcellularLocation>
</comment>